<dbReference type="EMBL" id="JAQQWP010000009">
    <property type="protein sequence ID" value="KAK8101862.1"/>
    <property type="molecule type" value="Genomic_DNA"/>
</dbReference>
<evidence type="ECO:0000256" key="1">
    <source>
        <dbReference type="SAM" id="Phobius"/>
    </source>
</evidence>
<dbReference type="Proteomes" id="UP001392437">
    <property type="component" value="Unassembled WGS sequence"/>
</dbReference>
<keyword evidence="3" id="KW-1185">Reference proteome</keyword>
<protein>
    <submittedName>
        <fullName evidence="2">Uncharacterized protein</fullName>
    </submittedName>
</protein>
<organism evidence="2 3">
    <name type="scientific">Apiospora kogelbergensis</name>
    <dbReference type="NCBI Taxonomy" id="1337665"/>
    <lineage>
        <taxon>Eukaryota</taxon>
        <taxon>Fungi</taxon>
        <taxon>Dikarya</taxon>
        <taxon>Ascomycota</taxon>
        <taxon>Pezizomycotina</taxon>
        <taxon>Sordariomycetes</taxon>
        <taxon>Xylariomycetidae</taxon>
        <taxon>Amphisphaeriales</taxon>
        <taxon>Apiosporaceae</taxon>
        <taxon>Apiospora</taxon>
    </lineage>
</organism>
<gene>
    <name evidence="2" type="ORF">PG999_012236</name>
</gene>
<comment type="caution">
    <text evidence="2">The sequence shown here is derived from an EMBL/GenBank/DDBJ whole genome shotgun (WGS) entry which is preliminary data.</text>
</comment>
<dbReference type="AlphaFoldDB" id="A0AAW0QMH5"/>
<evidence type="ECO:0000313" key="3">
    <source>
        <dbReference type="Proteomes" id="UP001392437"/>
    </source>
</evidence>
<reference evidence="2 3" key="1">
    <citation type="submission" date="2023-01" db="EMBL/GenBank/DDBJ databases">
        <title>Analysis of 21 Apiospora genomes using comparative genomics revels a genus with tremendous synthesis potential of carbohydrate active enzymes and secondary metabolites.</title>
        <authorList>
            <person name="Sorensen T."/>
        </authorList>
    </citation>
    <scope>NUCLEOTIDE SEQUENCE [LARGE SCALE GENOMIC DNA]</scope>
    <source>
        <strain evidence="2 3">CBS 117206</strain>
    </source>
</reference>
<keyword evidence="1" id="KW-0812">Transmembrane</keyword>
<evidence type="ECO:0000313" key="2">
    <source>
        <dbReference type="EMBL" id="KAK8101862.1"/>
    </source>
</evidence>
<name>A0AAW0QMH5_9PEZI</name>
<dbReference type="PANTHER" id="PTHR37848:SF1">
    <property type="entry name" value="SUN DOMAIN-CONTAINING PROTEIN"/>
    <property type="match status" value="1"/>
</dbReference>
<proteinExistence type="predicted"/>
<keyword evidence="1" id="KW-1133">Transmembrane helix</keyword>
<accession>A0AAW0QMH5</accession>
<keyword evidence="1" id="KW-0472">Membrane</keyword>
<sequence length="195" mass="22570">MFHPHKSSKESLDPDVTLPRWCEQFCADRSRLKSFAIKREVAGLDETYLKLEIMRLARGLGYKGTVEVGIESPGSKVKFYNGARENRWRLKGWVKILLGISFLWTVAAPYLSLRTKKFGTYFVEWPFTRPEDETWLHSNPKRFLEYWAPAIRRVVAGKRFRGFLTSADRDRAVLAERAASGVQEQGWFDPTHTAL</sequence>
<feature type="transmembrane region" description="Helical" evidence="1">
    <location>
        <begin position="93"/>
        <end position="113"/>
    </location>
</feature>
<dbReference type="PANTHER" id="PTHR37848">
    <property type="entry name" value="EXPRESSED PROTEIN"/>
    <property type="match status" value="1"/>
</dbReference>